<keyword evidence="3" id="KW-0802">TPR repeat</keyword>
<dbReference type="Proteomes" id="UP000615446">
    <property type="component" value="Unassembled WGS sequence"/>
</dbReference>
<dbReference type="SUPFAM" id="SSF56112">
    <property type="entry name" value="Protein kinase-like (PK-like)"/>
    <property type="match status" value="1"/>
</dbReference>
<dbReference type="PROSITE" id="PS50293">
    <property type="entry name" value="TPR_REGION"/>
    <property type="match status" value="1"/>
</dbReference>
<comment type="caution">
    <text evidence="6">The sequence shown here is derived from an EMBL/GenBank/DDBJ whole genome shotgun (WGS) entry which is preliminary data.</text>
</comment>
<organism evidence="6 7">
    <name type="scientific">Rhizophagus clarus</name>
    <dbReference type="NCBI Taxonomy" id="94130"/>
    <lineage>
        <taxon>Eukaryota</taxon>
        <taxon>Fungi</taxon>
        <taxon>Fungi incertae sedis</taxon>
        <taxon>Mucoromycota</taxon>
        <taxon>Glomeromycotina</taxon>
        <taxon>Glomeromycetes</taxon>
        <taxon>Glomerales</taxon>
        <taxon>Glomeraceae</taxon>
        <taxon>Rhizophagus</taxon>
    </lineage>
</organism>
<dbReference type="PROSITE" id="PS00107">
    <property type="entry name" value="PROTEIN_KINASE_ATP"/>
    <property type="match status" value="1"/>
</dbReference>
<feature type="repeat" description="TPR" evidence="3">
    <location>
        <begin position="1121"/>
        <end position="1154"/>
    </location>
</feature>
<feature type="binding site" evidence="4">
    <location>
        <position position="58"/>
    </location>
    <ligand>
        <name>ATP</name>
        <dbReference type="ChEBI" id="CHEBI:30616"/>
    </ligand>
</feature>
<reference evidence="6" key="1">
    <citation type="submission" date="2019-10" db="EMBL/GenBank/DDBJ databases">
        <title>Conservation and host-specific expression of non-tandemly repeated heterogenous ribosome RNA gene in arbuscular mycorrhizal fungi.</title>
        <authorList>
            <person name="Maeda T."/>
            <person name="Kobayashi Y."/>
            <person name="Nakagawa T."/>
            <person name="Ezawa T."/>
            <person name="Yamaguchi K."/>
            <person name="Bino T."/>
            <person name="Nishimoto Y."/>
            <person name="Shigenobu S."/>
            <person name="Kawaguchi M."/>
        </authorList>
    </citation>
    <scope>NUCLEOTIDE SEQUENCE</scope>
    <source>
        <strain evidence="6">HR1</strain>
    </source>
</reference>
<dbReference type="Gene3D" id="3.30.40.10">
    <property type="entry name" value="Zinc/RING finger domain, C3HC4 (zinc finger)"/>
    <property type="match status" value="1"/>
</dbReference>
<dbReference type="Gene3D" id="1.10.510.10">
    <property type="entry name" value="Transferase(Phosphotransferase) domain 1"/>
    <property type="match status" value="1"/>
</dbReference>
<dbReference type="GO" id="GO:0005524">
    <property type="term" value="F:ATP binding"/>
    <property type="evidence" value="ECO:0007669"/>
    <property type="project" value="UniProtKB-UniRule"/>
</dbReference>
<dbReference type="InterPro" id="IPR017441">
    <property type="entry name" value="Protein_kinase_ATP_BS"/>
</dbReference>
<gene>
    <name evidence="6" type="ORF">RCL2_001435600</name>
</gene>
<name>A0A8H3LL58_9GLOM</name>
<dbReference type="Pfam" id="PF13181">
    <property type="entry name" value="TPR_8"/>
    <property type="match status" value="1"/>
</dbReference>
<dbReference type="Pfam" id="PF00515">
    <property type="entry name" value="TPR_1"/>
    <property type="match status" value="1"/>
</dbReference>
<keyword evidence="6" id="KW-0808">Transferase</keyword>
<accession>A0A8H3LL58</accession>
<dbReference type="Gene3D" id="1.25.40.10">
    <property type="entry name" value="Tetratricopeptide repeat domain"/>
    <property type="match status" value="3"/>
</dbReference>
<dbReference type="InterPro" id="IPR011990">
    <property type="entry name" value="TPR-like_helical_dom_sf"/>
</dbReference>
<dbReference type="OrthoDB" id="10261027at2759"/>
<evidence type="ECO:0000256" key="3">
    <source>
        <dbReference type="PROSITE-ProRule" id="PRU00339"/>
    </source>
</evidence>
<dbReference type="InterPro" id="IPR000719">
    <property type="entry name" value="Prot_kinase_dom"/>
</dbReference>
<proteinExistence type="predicted"/>
<feature type="repeat" description="TPR" evidence="3">
    <location>
        <begin position="1155"/>
        <end position="1188"/>
    </location>
</feature>
<dbReference type="GO" id="GO:0004672">
    <property type="term" value="F:protein kinase activity"/>
    <property type="evidence" value="ECO:0007669"/>
    <property type="project" value="InterPro"/>
</dbReference>
<evidence type="ECO:0000256" key="4">
    <source>
        <dbReference type="PROSITE-ProRule" id="PRU10141"/>
    </source>
</evidence>
<dbReference type="Pfam" id="PF12895">
    <property type="entry name" value="ANAPC3"/>
    <property type="match status" value="1"/>
</dbReference>
<evidence type="ECO:0000313" key="6">
    <source>
        <dbReference type="EMBL" id="GES87358.1"/>
    </source>
</evidence>
<keyword evidence="6" id="KW-0418">Kinase</keyword>
<protein>
    <submittedName>
        <fullName evidence="6">Kinase-like domain-containing protein</fullName>
    </submittedName>
</protein>
<dbReference type="SUPFAM" id="SSF57850">
    <property type="entry name" value="RING/U-box"/>
    <property type="match status" value="1"/>
</dbReference>
<evidence type="ECO:0000256" key="1">
    <source>
        <dbReference type="ARBA" id="ARBA00022741"/>
    </source>
</evidence>
<dbReference type="SMART" id="SM00028">
    <property type="entry name" value="TPR"/>
    <property type="match status" value="6"/>
</dbReference>
<dbReference type="Pfam" id="PF07714">
    <property type="entry name" value="PK_Tyr_Ser-Thr"/>
    <property type="match status" value="1"/>
</dbReference>
<dbReference type="InterPro" id="IPR011009">
    <property type="entry name" value="Kinase-like_dom_sf"/>
</dbReference>
<keyword evidence="1 4" id="KW-0547">Nucleotide-binding</keyword>
<feature type="repeat" description="TPR" evidence="3">
    <location>
        <begin position="1087"/>
        <end position="1120"/>
    </location>
</feature>
<dbReference type="SUPFAM" id="SSF48452">
    <property type="entry name" value="TPR-like"/>
    <property type="match status" value="1"/>
</dbReference>
<feature type="domain" description="Protein kinase" evidence="5">
    <location>
        <begin position="29"/>
        <end position="273"/>
    </location>
</feature>
<dbReference type="PROSITE" id="PS50011">
    <property type="entry name" value="PROTEIN_KINASE_DOM"/>
    <property type="match status" value="1"/>
</dbReference>
<dbReference type="PANTHER" id="PTHR24418">
    <property type="entry name" value="TYROSINE-PROTEIN KINASE"/>
    <property type="match status" value="1"/>
</dbReference>
<dbReference type="InterPro" id="IPR013083">
    <property type="entry name" value="Znf_RING/FYVE/PHD"/>
</dbReference>
<dbReference type="InterPro" id="IPR050198">
    <property type="entry name" value="Non-receptor_tyrosine_kinases"/>
</dbReference>
<keyword evidence="2 4" id="KW-0067">ATP-binding</keyword>
<dbReference type="InterPro" id="IPR001245">
    <property type="entry name" value="Ser-Thr/Tyr_kinase_cat_dom"/>
</dbReference>
<sequence length="1501" mass="176623">MAKNSKDLISWLNYSISEEHIRYYEYSDFTNIQQIGKGSYGNVACVNWKNSNRLFAIKSFNNKEETIKEVVKELKLHRSVDDHENIIRFYGITRMEDTTHQTNKYSLVLEYANNGTLNTYLNEHFDELNWNGKYRLALQLTSAIEFLHEKNIIHRDLHAGNILVHQGSIKLAEFGLSKKIAEASSNTSKILGIVPYYWVIMWQISSGCEPFKSKGFDYDACLILSILNGNREEIIDGTSVEYNKLYTECWNHEPNERPNIQDVVSALNKRTIIINNNLIDDYENELIVEFENSSPSASNKIRTSIDDTYLKIEKDKFINNDYEKEDLEKHESISKSSKRTIDINNDLINDLESLNIGEFEYKSVAIIDSENSPLGISNQTTEPSTEDTNICRNQLFLKLENEGFITPDEKVKEIIKELIEPKFLYALKLLFENLQNKFSSQILVSSLKSLANPTLFDYYSEENVARLELHLRTWIAVLERIHFSNPPIVLSKDLLGKVCNSLAKFAEIYYKTIQVVDRSNFNQQKDKKYNYNIDFLLTHLRDTLCSLCDNETWFQGLLRRIKDLLNTILNITPSSKVAPISDENYSIESMITKLRQGLNSKYSVPSYYIDWRIMLVIQHNISIWSESSEGIINKKFAEMLLMEYIWSFLEREWNNVTEKSILDSQVKFDEVSNKVSKTLRNTGNFLSNLTDNEPLVLPHILWFGILDLALKLIQKSTRTATYGLCYYLTIESLNKAPSNFIQFKVIEILLHLHNIDNQTFSMIEDDFNQFVQRLNVIAGEITCPISSEPTDQLCILKCQHILSLNNLKKLKQKRCPICREKLENNNVRYLPQNTIYKNLYSQFFKAGYILSTDELENSEQITNDQYDNDSDNTEVDLILTKKKKFMKAIKLNSNIFSSILPKISRKQHPIYLNIIKELNGKYYHKAEYLCKEFLELFPESYSVRCILAYIYRCLKNYKQAHLYLKEAIELKPKKPIAYFICGEIFILQNEYDKALNNLNVLLEYKIKPSNLHTIIRNSYFYNYSIFNCNNPIFSYNNALENYNIALKSDPNNNLYLKNCAYIFQKQEDYVNCLRMLNRLLNINDEDSLILCYYGEILKYLGKYKEAVRYFTKANIIDPENIHNLNKRAIAYFILQEYNKALIDLGKVIQLDPSNSLAYYNKGLIYYTIGNIEDALVAFKKCLELDSNDNLSRIQLFYMEYLQEKNSKNSCDIKYDIRAKVEQIYYDDNDYSSRFMKYKIYIDLFIMDSKEYFIESTFSLLDTNLLFNEKVSFFYLLRSMKYSNFWSEAWSYVCKRYGAYDNLNALGIIDPFCKFIYEMMKVYFISNCINLNNEFHQFQIIATNSLSGRILSFKDRTFSFNLPKLPKLPQFFTHWRCVIWKINVKKIIVSKECFIKFITKQERSFESVQDEHILKYDDVSKLEGLGWIEYSFNISKTKSKWVLPSIEQIDYIRFASDEYRKEKQINFLKMGIYCQFTKFAQMFQNLLKTSIFRGRRWRIFLN</sequence>
<evidence type="ECO:0000256" key="2">
    <source>
        <dbReference type="ARBA" id="ARBA00022840"/>
    </source>
</evidence>
<dbReference type="InterPro" id="IPR019734">
    <property type="entry name" value="TPR_rpt"/>
</dbReference>
<dbReference type="EMBL" id="BLAL01000165">
    <property type="protein sequence ID" value="GES87358.1"/>
    <property type="molecule type" value="Genomic_DNA"/>
</dbReference>
<evidence type="ECO:0000259" key="5">
    <source>
        <dbReference type="PROSITE" id="PS50011"/>
    </source>
</evidence>
<feature type="repeat" description="TPR" evidence="3">
    <location>
        <begin position="941"/>
        <end position="974"/>
    </location>
</feature>
<dbReference type="PROSITE" id="PS50005">
    <property type="entry name" value="TPR"/>
    <property type="match status" value="4"/>
</dbReference>
<evidence type="ECO:0000313" key="7">
    <source>
        <dbReference type="Proteomes" id="UP000615446"/>
    </source>
</evidence>